<proteinExistence type="predicted"/>
<reference evidence="1 2" key="1">
    <citation type="journal article" date="2014" name="Int. J. Syst. Evol. Microbiol.">
        <title>Draft Genome Sequence of Corynebacterium ulcerans FRC58, Isolated from the Bronchitic Aspiration of a Patient in France.</title>
        <authorList>
            <person name="Silva Ado S."/>
            <person name="Barauna R.A."/>
            <person name="de Sa P.C."/>
            <person name="das Gracas D.A."/>
            <person name="Carneiro A.R."/>
            <person name="Thouvenin M."/>
            <person name="Azevedo V."/>
            <person name="Badell E."/>
            <person name="Guiso N."/>
            <person name="da Silva A.L."/>
            <person name="Ramos R.T."/>
        </authorList>
    </citation>
    <scope>NUCLEOTIDE SEQUENCE [LARGE SCALE GENOMIC DNA]</scope>
    <source>
        <strain evidence="1 2">FRC58</strain>
    </source>
</reference>
<evidence type="ECO:0000313" key="1">
    <source>
        <dbReference type="EMBL" id="AKN76185.1"/>
    </source>
</evidence>
<dbReference type="EMBL" id="CP011913">
    <property type="protein sequence ID" value="AKN76185.1"/>
    <property type="molecule type" value="Genomic_DNA"/>
</dbReference>
<evidence type="ECO:0000313" key="2">
    <source>
        <dbReference type="Proteomes" id="UP000036185"/>
    </source>
</evidence>
<gene>
    <name evidence="1" type="ORF">CulFRC58_0331</name>
</gene>
<name>A0ABM5TZM1_CORUL</name>
<dbReference type="Proteomes" id="UP000036185">
    <property type="component" value="Chromosome"/>
</dbReference>
<keyword evidence="2" id="KW-1185">Reference proteome</keyword>
<evidence type="ECO:0008006" key="3">
    <source>
        <dbReference type="Google" id="ProtNLM"/>
    </source>
</evidence>
<organism evidence="1 2">
    <name type="scientific">Corynebacterium ulcerans FRC58</name>
    <dbReference type="NCBI Taxonomy" id="1408268"/>
    <lineage>
        <taxon>Bacteria</taxon>
        <taxon>Bacillati</taxon>
        <taxon>Actinomycetota</taxon>
        <taxon>Actinomycetes</taxon>
        <taxon>Mycobacteriales</taxon>
        <taxon>Corynebacteriaceae</taxon>
        <taxon>Corynebacterium</taxon>
    </lineage>
</organism>
<sequence>MRKTLLEQGVFFAERVRLLDASPHTSCSAAYNKKLWQPSTVSF</sequence>
<protein>
    <recommendedName>
        <fullName evidence="3">Transposase</fullName>
    </recommendedName>
</protein>
<accession>A0ABM5TZM1</accession>